<evidence type="ECO:0000256" key="7">
    <source>
        <dbReference type="ARBA" id="ARBA00023136"/>
    </source>
</evidence>
<evidence type="ECO:0000256" key="3">
    <source>
        <dbReference type="ARBA" id="ARBA00007681"/>
    </source>
</evidence>
<comment type="caution">
    <text evidence="11">The sequence shown here is derived from an EMBL/GenBank/DDBJ whole genome shotgun (WGS) entry which is preliminary data.</text>
</comment>
<keyword evidence="9 10" id="KW-0066">ATP synthesis</keyword>
<dbReference type="PANTHER" id="PTHR11693">
    <property type="entry name" value="ATP SYNTHASE GAMMA CHAIN"/>
    <property type="match status" value="1"/>
</dbReference>
<proteinExistence type="inferred from homology"/>
<evidence type="ECO:0000313" key="11">
    <source>
        <dbReference type="EMBL" id="OHA80903.1"/>
    </source>
</evidence>
<accession>A0A1G2S717</accession>
<evidence type="ECO:0000256" key="5">
    <source>
        <dbReference type="ARBA" id="ARBA00022781"/>
    </source>
</evidence>
<evidence type="ECO:0000256" key="8">
    <source>
        <dbReference type="ARBA" id="ARBA00023196"/>
    </source>
</evidence>
<dbReference type="GO" id="GO:0045259">
    <property type="term" value="C:proton-transporting ATP synthase complex"/>
    <property type="evidence" value="ECO:0007669"/>
    <property type="project" value="UniProtKB-KW"/>
</dbReference>
<keyword evidence="6 10" id="KW-0406">Ion transport</keyword>
<comment type="subcellular location">
    <subcellularLocation>
        <location evidence="10">Cell membrane</location>
        <topology evidence="10">Peripheral membrane protein</topology>
    </subcellularLocation>
    <subcellularLocation>
        <location evidence="2">Membrane</location>
        <topology evidence="2">Peripheral membrane protein</topology>
    </subcellularLocation>
</comment>
<evidence type="ECO:0000256" key="9">
    <source>
        <dbReference type="ARBA" id="ARBA00023310"/>
    </source>
</evidence>
<comment type="similarity">
    <text evidence="3 10">Belongs to the ATPase gamma chain family.</text>
</comment>
<keyword evidence="8 10" id="KW-0139">CF(1)</keyword>
<dbReference type="CDD" id="cd12151">
    <property type="entry name" value="F1-ATPase_gamma"/>
    <property type="match status" value="1"/>
</dbReference>
<dbReference type="PRINTS" id="PR00126">
    <property type="entry name" value="ATPASEGAMMA"/>
</dbReference>
<keyword evidence="10" id="KW-1003">Cell membrane</keyword>
<comment type="function">
    <text evidence="1 10">Produces ATP from ADP in the presence of a proton gradient across the membrane. The gamma chain is believed to be important in regulating ATPase activity and the flow of protons through the CF(0) complex.</text>
</comment>
<protein>
    <recommendedName>
        <fullName evidence="10">ATP synthase gamma chain</fullName>
    </recommendedName>
    <alternativeName>
        <fullName evidence="10">ATP synthase F1 sector gamma subunit</fullName>
    </alternativeName>
    <alternativeName>
        <fullName evidence="10">F-ATPase gamma subunit</fullName>
    </alternativeName>
</protein>
<name>A0A1G2S717_9BACT</name>
<reference evidence="11 12" key="1">
    <citation type="journal article" date="2016" name="Nat. Commun.">
        <title>Thousands of microbial genomes shed light on interconnected biogeochemical processes in an aquifer system.</title>
        <authorList>
            <person name="Anantharaman K."/>
            <person name="Brown C.T."/>
            <person name="Hug L.A."/>
            <person name="Sharon I."/>
            <person name="Castelle C.J."/>
            <person name="Probst A.J."/>
            <person name="Thomas B.C."/>
            <person name="Singh A."/>
            <person name="Wilkins M.J."/>
            <person name="Karaoz U."/>
            <person name="Brodie E.L."/>
            <person name="Williams K.H."/>
            <person name="Hubbard S.S."/>
            <person name="Banfield J.F."/>
        </authorList>
    </citation>
    <scope>NUCLEOTIDE SEQUENCE [LARGE SCALE GENOMIC DNA]</scope>
</reference>
<dbReference type="InterPro" id="IPR035968">
    <property type="entry name" value="ATP_synth_F1_ATPase_gsu"/>
</dbReference>
<dbReference type="GO" id="GO:0005886">
    <property type="term" value="C:plasma membrane"/>
    <property type="evidence" value="ECO:0007669"/>
    <property type="project" value="UniProtKB-SubCell"/>
</dbReference>
<dbReference type="PANTHER" id="PTHR11693:SF22">
    <property type="entry name" value="ATP SYNTHASE SUBUNIT GAMMA, MITOCHONDRIAL"/>
    <property type="match status" value="1"/>
</dbReference>
<dbReference type="AlphaFoldDB" id="A0A1G2S717"/>
<evidence type="ECO:0000313" key="12">
    <source>
        <dbReference type="Proteomes" id="UP000176997"/>
    </source>
</evidence>
<dbReference type="Proteomes" id="UP000176997">
    <property type="component" value="Unassembled WGS sequence"/>
</dbReference>
<evidence type="ECO:0000256" key="10">
    <source>
        <dbReference type="HAMAP-Rule" id="MF_00815"/>
    </source>
</evidence>
<dbReference type="STRING" id="1802723.A2675_02325"/>
<evidence type="ECO:0000256" key="2">
    <source>
        <dbReference type="ARBA" id="ARBA00004170"/>
    </source>
</evidence>
<evidence type="ECO:0000256" key="1">
    <source>
        <dbReference type="ARBA" id="ARBA00003456"/>
    </source>
</evidence>
<dbReference type="GO" id="GO:0005524">
    <property type="term" value="F:ATP binding"/>
    <property type="evidence" value="ECO:0007669"/>
    <property type="project" value="UniProtKB-UniRule"/>
</dbReference>
<dbReference type="GO" id="GO:0046933">
    <property type="term" value="F:proton-transporting ATP synthase activity, rotational mechanism"/>
    <property type="evidence" value="ECO:0007669"/>
    <property type="project" value="UniProtKB-UniRule"/>
</dbReference>
<dbReference type="NCBIfam" id="TIGR01146">
    <property type="entry name" value="ATPsyn_F1gamma"/>
    <property type="match status" value="1"/>
</dbReference>
<sequence length="308" mass="33684">MSLKSIKSKIISVKKTHQVTKAMEAVSAVKMRKAQVAALGGRPYALHALSILRRVFASNAPIVHPLMRPRSGNGAVIVVVTSDKGLAGALNSSVLKATTRNIEAQGLAREDVRFITIGKKGYEFFSKRGYTIEHNVPLREDELSANALHEVVEHIIRLTDDQTIGKVFVVYTHFRSTMVQEAVVRQMVPIDPRALEETVNAILPERGKFSGLAAFDADGNGTVSEYLFEPSAQSVLEELVPFLLSVELTHAVLEAQASEHSARRVAMKNASDKADEVAEDLTREFNKARQAAITREVSEIVGGVEAMK</sequence>
<dbReference type="Gene3D" id="3.40.1380.10">
    <property type="match status" value="1"/>
</dbReference>
<dbReference type="EMBL" id="MHUS01000016">
    <property type="protein sequence ID" value="OHA80903.1"/>
    <property type="molecule type" value="Genomic_DNA"/>
</dbReference>
<evidence type="ECO:0000256" key="4">
    <source>
        <dbReference type="ARBA" id="ARBA00022448"/>
    </source>
</evidence>
<keyword evidence="4 10" id="KW-0813">Transport</keyword>
<evidence type="ECO:0000256" key="6">
    <source>
        <dbReference type="ARBA" id="ARBA00023065"/>
    </source>
</evidence>
<dbReference type="Pfam" id="PF00231">
    <property type="entry name" value="ATP-synt"/>
    <property type="match status" value="1"/>
</dbReference>
<dbReference type="GO" id="GO:0042777">
    <property type="term" value="P:proton motive force-driven plasma membrane ATP synthesis"/>
    <property type="evidence" value="ECO:0007669"/>
    <property type="project" value="UniProtKB-UniRule"/>
</dbReference>
<gene>
    <name evidence="10" type="primary">atpG</name>
    <name evidence="11" type="ORF">A2675_02325</name>
</gene>
<dbReference type="HAMAP" id="MF_00815">
    <property type="entry name" value="ATP_synth_gamma_bact"/>
    <property type="match status" value="1"/>
</dbReference>
<dbReference type="InterPro" id="IPR000131">
    <property type="entry name" value="ATP_synth_F1_gsu"/>
</dbReference>
<comment type="subunit">
    <text evidence="10">F-type ATPases have 2 components, CF(1) - the catalytic core - and CF(0) - the membrane proton channel. CF(1) has five subunits: alpha(3), beta(3), gamma(1), delta(1), epsilon(1). CF(0) has three main subunits: a, b and c.</text>
</comment>
<keyword evidence="7 10" id="KW-0472">Membrane</keyword>
<organism evidence="11 12">
    <name type="scientific">Candidatus Yonathbacteria bacterium RIFCSPHIGHO2_01_FULL_51_10</name>
    <dbReference type="NCBI Taxonomy" id="1802723"/>
    <lineage>
        <taxon>Bacteria</taxon>
        <taxon>Candidatus Yonathiibacteriota</taxon>
    </lineage>
</organism>
<keyword evidence="5 10" id="KW-0375">Hydrogen ion transport</keyword>
<dbReference type="SUPFAM" id="SSF52943">
    <property type="entry name" value="ATP synthase (F1-ATPase), gamma subunit"/>
    <property type="match status" value="1"/>
</dbReference>
<dbReference type="Gene3D" id="1.10.287.80">
    <property type="entry name" value="ATP synthase, gamma subunit, helix hairpin domain"/>
    <property type="match status" value="2"/>
</dbReference>